<dbReference type="Gene3D" id="2.40.110.10">
    <property type="entry name" value="Butyryl-CoA Dehydrogenase, subunit A, domain 2"/>
    <property type="match status" value="1"/>
</dbReference>
<dbReference type="InterPro" id="IPR009100">
    <property type="entry name" value="AcylCoA_DH/oxidase_NM_dom_sf"/>
</dbReference>
<dbReference type="Pfam" id="PF00724">
    <property type="entry name" value="Oxidored_FMN"/>
    <property type="match status" value="1"/>
</dbReference>
<dbReference type="InterPro" id="IPR036188">
    <property type="entry name" value="FAD/NAD-bd_sf"/>
</dbReference>
<dbReference type="InterPro" id="IPR006091">
    <property type="entry name" value="Acyl-CoA_Oxase/DH_mid-dom"/>
</dbReference>
<protein>
    <submittedName>
        <fullName evidence="9">Salicyloyl-CoA 5-hydroxylase</fullName>
    </submittedName>
</protein>
<dbReference type="CDD" id="cd00448">
    <property type="entry name" value="YjgF_YER057c_UK114_family"/>
    <property type="match status" value="1"/>
</dbReference>
<organism evidence="9 10">
    <name type="scientific">Durusdinium trenchii</name>
    <dbReference type="NCBI Taxonomy" id="1381693"/>
    <lineage>
        <taxon>Eukaryota</taxon>
        <taxon>Sar</taxon>
        <taxon>Alveolata</taxon>
        <taxon>Dinophyceae</taxon>
        <taxon>Suessiales</taxon>
        <taxon>Symbiodiniaceae</taxon>
        <taxon>Durusdinium</taxon>
    </lineage>
</organism>
<evidence type="ECO:0000256" key="3">
    <source>
        <dbReference type="ARBA" id="ARBA00022630"/>
    </source>
</evidence>
<dbReference type="InterPro" id="IPR013785">
    <property type="entry name" value="Aldolase_TIM"/>
</dbReference>
<keyword evidence="3" id="KW-0285">Flavoprotein</keyword>
<evidence type="ECO:0000256" key="1">
    <source>
        <dbReference type="ARBA" id="ARBA00001974"/>
    </source>
</evidence>
<keyword evidence="4" id="KW-0274">FAD</keyword>
<dbReference type="PANTHER" id="PTHR43303:SF3">
    <property type="entry name" value="BLR3436 PROTEIN"/>
    <property type="match status" value="1"/>
</dbReference>
<reference evidence="9 10" key="1">
    <citation type="submission" date="2024-02" db="EMBL/GenBank/DDBJ databases">
        <authorList>
            <person name="Chen Y."/>
            <person name="Shah S."/>
            <person name="Dougan E. K."/>
            <person name="Thang M."/>
            <person name="Chan C."/>
        </authorList>
    </citation>
    <scope>NUCLEOTIDE SEQUENCE [LARGE SCALE GENOMIC DNA]</scope>
</reference>
<name>A0ABP0LVT5_9DINO</name>
<evidence type="ECO:0000259" key="6">
    <source>
        <dbReference type="Pfam" id="PF00724"/>
    </source>
</evidence>
<dbReference type="Pfam" id="PF00441">
    <property type="entry name" value="Acyl-CoA_dh_1"/>
    <property type="match status" value="1"/>
</dbReference>
<evidence type="ECO:0000259" key="7">
    <source>
        <dbReference type="Pfam" id="PF02770"/>
    </source>
</evidence>
<dbReference type="CDD" id="cd02932">
    <property type="entry name" value="OYE_YqiM_FMN"/>
    <property type="match status" value="1"/>
</dbReference>
<comment type="caution">
    <text evidence="9">The sequence shown here is derived from an EMBL/GenBank/DDBJ whole genome shotgun (WGS) entry which is preliminary data.</text>
</comment>
<feature type="domain" description="Acyl-CoA dehydrogenase/oxidase N-terminal" evidence="8">
    <location>
        <begin position="16"/>
        <end position="129"/>
    </location>
</feature>
<dbReference type="PANTHER" id="PTHR43303">
    <property type="entry name" value="NADPH DEHYDROGENASE C23G7.10C-RELATED"/>
    <property type="match status" value="1"/>
</dbReference>
<dbReference type="SUPFAM" id="SSF56645">
    <property type="entry name" value="Acyl-CoA dehydrogenase NM domain-like"/>
    <property type="match status" value="1"/>
</dbReference>
<evidence type="ECO:0000259" key="5">
    <source>
        <dbReference type="Pfam" id="PF00441"/>
    </source>
</evidence>
<proteinExistence type="inferred from homology"/>
<evidence type="ECO:0000259" key="8">
    <source>
        <dbReference type="Pfam" id="PF02771"/>
    </source>
</evidence>
<dbReference type="InterPro" id="IPR044152">
    <property type="entry name" value="YqjM-like"/>
</dbReference>
<feature type="domain" description="Acyl-CoA dehydrogenase/oxidase C-terminal" evidence="5">
    <location>
        <begin position="233"/>
        <end position="382"/>
    </location>
</feature>
<dbReference type="InterPro" id="IPR009075">
    <property type="entry name" value="AcylCo_DH/oxidase_C"/>
</dbReference>
<dbReference type="Proteomes" id="UP001642464">
    <property type="component" value="Unassembled WGS sequence"/>
</dbReference>
<dbReference type="InterPro" id="IPR006089">
    <property type="entry name" value="Acyl-CoA_DH_CS"/>
</dbReference>
<evidence type="ECO:0000313" key="9">
    <source>
        <dbReference type="EMBL" id="CAK9042099.1"/>
    </source>
</evidence>
<evidence type="ECO:0000313" key="10">
    <source>
        <dbReference type="Proteomes" id="UP001642464"/>
    </source>
</evidence>
<dbReference type="InterPro" id="IPR036250">
    <property type="entry name" value="AcylCo_DH-like_C"/>
</dbReference>
<dbReference type="SUPFAM" id="SSF55298">
    <property type="entry name" value="YjgF-like"/>
    <property type="match status" value="1"/>
</dbReference>
<dbReference type="SUPFAM" id="SSF51905">
    <property type="entry name" value="FAD/NAD(P)-binding domain"/>
    <property type="match status" value="1"/>
</dbReference>
<comment type="similarity">
    <text evidence="2">Belongs to the acyl-CoA dehydrogenase family.</text>
</comment>
<dbReference type="InterPro" id="IPR001155">
    <property type="entry name" value="OxRdtase_FMN_N"/>
</dbReference>
<comment type="cofactor">
    <cofactor evidence="1">
        <name>FAD</name>
        <dbReference type="ChEBI" id="CHEBI:57692"/>
    </cofactor>
</comment>
<dbReference type="PROSITE" id="PS00072">
    <property type="entry name" value="ACYL_COA_DH_1"/>
    <property type="match status" value="1"/>
</dbReference>
<dbReference type="EMBL" id="CAXAMM010017779">
    <property type="protein sequence ID" value="CAK9042099.1"/>
    <property type="molecule type" value="Genomic_DNA"/>
</dbReference>
<dbReference type="Gene3D" id="3.20.20.70">
    <property type="entry name" value="Aldolase class I"/>
    <property type="match status" value="1"/>
</dbReference>
<dbReference type="Gene3D" id="3.50.50.60">
    <property type="entry name" value="FAD/NAD(P)-binding domain"/>
    <property type="match status" value="1"/>
</dbReference>
<gene>
    <name evidence="9" type="ORF">SCF082_LOCUS24271</name>
</gene>
<evidence type="ECO:0000256" key="2">
    <source>
        <dbReference type="ARBA" id="ARBA00009347"/>
    </source>
</evidence>
<accession>A0ABP0LVT5</accession>
<dbReference type="Gene3D" id="1.10.540.10">
    <property type="entry name" value="Acyl-CoA dehydrogenase/oxidase, N-terminal domain"/>
    <property type="match status" value="1"/>
</dbReference>
<dbReference type="Pfam" id="PF02770">
    <property type="entry name" value="Acyl-CoA_dh_M"/>
    <property type="match status" value="1"/>
</dbReference>
<dbReference type="Gene3D" id="3.30.9.20">
    <property type="match status" value="1"/>
</dbReference>
<dbReference type="InterPro" id="IPR013786">
    <property type="entry name" value="AcylCoA_DH/ox_N"/>
</dbReference>
<dbReference type="SUPFAM" id="SSF47203">
    <property type="entry name" value="Acyl-CoA dehydrogenase C-terminal domain-like"/>
    <property type="match status" value="1"/>
</dbReference>
<feature type="domain" description="Acyl-CoA oxidase/dehydrogenase middle" evidence="7">
    <location>
        <begin position="133"/>
        <end position="220"/>
    </location>
</feature>
<dbReference type="InterPro" id="IPR035959">
    <property type="entry name" value="RutC-like_sf"/>
</dbReference>
<dbReference type="SUPFAM" id="SSF51395">
    <property type="entry name" value="FMN-linked oxidoreductases"/>
    <property type="match status" value="1"/>
</dbReference>
<evidence type="ECO:0000256" key="4">
    <source>
        <dbReference type="ARBA" id="ARBA00022827"/>
    </source>
</evidence>
<dbReference type="Pfam" id="PF02771">
    <property type="entry name" value="Acyl-CoA_dh_N"/>
    <property type="match status" value="1"/>
</dbReference>
<keyword evidence="10" id="KW-1185">Reference proteome</keyword>
<dbReference type="InterPro" id="IPR046373">
    <property type="entry name" value="Acyl-CoA_Oxase/DH_mid-dom_sf"/>
</dbReference>
<dbReference type="Gene3D" id="1.20.140.10">
    <property type="entry name" value="Butyryl-CoA Dehydrogenase, subunit A, domain 3"/>
    <property type="match status" value="1"/>
</dbReference>
<sequence length="1149" mass="127243">MADRTYLDWPFLETRHKKLAIDLDDWAEANLPDIVEADGAHENVDETCRTLVKALGRDGWLKYCTPKAYGGVHDDLDVRSLALIREILARHSGLADFSFAMQGLGSGAISLFASEEIKQQYLPAVAKGEKIAAFALSEENAGSDAAALSTSMKRDGDDYVINGEKTWISNGGIADFYCVFARGENGVSAIVFDAGGDGFSITKRRNVIAPHPLATLRFKDARAPATHLIGEDGKGFKAALSTLDIFRTTVGAAALGLARRALDEAAGRALTRPMFGATLADQPIAQAMIADMALDIDAAALLVYRSAWTKDVRKTRVTREAAMAKLHATEQAQAVIDKAVQLFGGMGVEKGVKVEELYREIRALRIYEGASEVQKIVIARQVFQNFQNGGYANGISATGRMVFTALKNTKLILAEGGATPSDIVRMTCYVTSKREYLDSAKEIGGLYFALLTKKRLPDCEIDVYEQNRPDDTFGFGVVFSDETLDEFLSADPQSYDMIKDSFAYWTDIVIEHRSERTVVGGNGFAGCSRKTLLQLLQTRCASEGVRLHFEAMADVTNFENRFDDSDIIVIANGINSPMREKYKKGFGVRTENRRNYFTWLGSTKPLDAFTFFFQKTEHGPFCAHTYQYEEGHSTGVIETTPECWEASGFSGMSEEESARYIEKIFENELDGHSLITNRSIWRNFPVITCERWSYDNMVMLGDIKATAHWSIGSGTKLAMECAIALSDAVVASPDNRDAAFAAYEKERRTPVEITQHNAAVSLQWFEDMAMHWDKERYEFAFSIMSRAKSLTWDNIKLRDASFLENVENEFYKRYKHQTGRSVSNDQPTPMFTPFDLKGLTIPNRIVVAPMAQYSATEGDLTDWHFSHYTTFARGGAGLIFVEMTCPTPDARITPGCTGLWNDKQEADWKRIVDFIHENTTSKVALQLGHAGRKGSTKTPMADPKGRMDIPLDDGNWPIYSASPIPYFEEVSATPVEMDGAQMDAVRNSFVAAAARGARAGFDMLELHCAHGYLLASFLSPLTNQRQDKYGGDALARARFPLEVFEAVRAEWPGDKPMSVRLSSSDWAEGGMELDDLEIIAGAFKDAGVDIIHASSGQTVPWQKPVYGRMWQTPFAEFIKHKVGIPTIAVGDITLPEQANMIIAASRASR</sequence>
<dbReference type="InterPro" id="IPR037069">
    <property type="entry name" value="AcylCoA_DH/ox_N_sf"/>
</dbReference>
<feature type="domain" description="NADH:flavin oxidoreductase/NADH oxidase N-terminal" evidence="6">
    <location>
        <begin position="830"/>
        <end position="1146"/>
    </location>
</feature>